<evidence type="ECO:0000313" key="6">
    <source>
        <dbReference type="EMBL" id="SCM58865.1"/>
    </source>
</evidence>
<evidence type="ECO:0000259" key="5">
    <source>
        <dbReference type="PROSITE" id="PS50977"/>
    </source>
</evidence>
<feature type="DNA-binding region" description="H-T-H motif" evidence="4">
    <location>
        <begin position="41"/>
        <end position="60"/>
    </location>
</feature>
<dbReference type="PROSITE" id="PS50977">
    <property type="entry name" value="HTH_TETR_2"/>
    <property type="match status" value="1"/>
</dbReference>
<keyword evidence="3" id="KW-0804">Transcription</keyword>
<reference evidence="6 7" key="1">
    <citation type="submission" date="2016-08" db="EMBL/GenBank/DDBJ databases">
        <authorList>
            <person name="Seilhamer J.J."/>
        </authorList>
    </citation>
    <scope>NUCLEOTIDE SEQUENCE [LARGE SCALE GENOMIC DNA]</scope>
    <source>
        <strain evidence="6">ING2-E5A</strain>
    </source>
</reference>
<gene>
    <name evidence="6" type="ORF">ING2E5A_2049</name>
</gene>
<evidence type="ECO:0000313" key="7">
    <source>
        <dbReference type="Proteomes" id="UP000178485"/>
    </source>
</evidence>
<sequence length="223" mass="25982">MQKIKYMSEESLNKTGGLDTEEKIKEAARTIFHQKGYAATRTRDIAEAAGVNLALLNYYFRSKEKLFNIIMSETLGRFMEKIRLIFNDPGSTLEEKIGMITSQYIDLLIDEPEIPLFIISEVRTNPELLLEKLPIRDLIFRTIFYKQFQQAVAERRIDAIHPIHYLMNMIGLIIMPALAKPILQSAFHMNGDAYKELMENRKQLIPRWLYTIHLNSNQSDNEK</sequence>
<dbReference type="PANTHER" id="PTHR30055:SF234">
    <property type="entry name" value="HTH-TYPE TRANSCRIPTIONAL REGULATOR BETI"/>
    <property type="match status" value="1"/>
</dbReference>
<dbReference type="InterPro" id="IPR050109">
    <property type="entry name" value="HTH-type_TetR-like_transc_reg"/>
</dbReference>
<evidence type="ECO:0000256" key="1">
    <source>
        <dbReference type="ARBA" id="ARBA00023015"/>
    </source>
</evidence>
<dbReference type="InterPro" id="IPR001647">
    <property type="entry name" value="HTH_TetR"/>
</dbReference>
<keyword evidence="1" id="KW-0805">Transcription regulation</keyword>
<dbReference type="Proteomes" id="UP000178485">
    <property type="component" value="Chromosome i"/>
</dbReference>
<organism evidence="6 7">
    <name type="scientific">Petrimonas mucosa</name>
    <dbReference type="NCBI Taxonomy" id="1642646"/>
    <lineage>
        <taxon>Bacteria</taxon>
        <taxon>Pseudomonadati</taxon>
        <taxon>Bacteroidota</taxon>
        <taxon>Bacteroidia</taxon>
        <taxon>Bacteroidales</taxon>
        <taxon>Dysgonomonadaceae</taxon>
        <taxon>Petrimonas</taxon>
    </lineage>
</organism>
<keyword evidence="7" id="KW-1185">Reference proteome</keyword>
<dbReference type="PRINTS" id="PR00455">
    <property type="entry name" value="HTHTETR"/>
</dbReference>
<evidence type="ECO:0000256" key="4">
    <source>
        <dbReference type="PROSITE-ProRule" id="PRU00335"/>
    </source>
</evidence>
<protein>
    <submittedName>
        <fullName evidence="6">TetR family transcriptional regulator</fullName>
    </submittedName>
</protein>
<dbReference type="PANTHER" id="PTHR30055">
    <property type="entry name" value="HTH-TYPE TRANSCRIPTIONAL REGULATOR RUTR"/>
    <property type="match status" value="1"/>
</dbReference>
<keyword evidence="2 4" id="KW-0238">DNA-binding</keyword>
<evidence type="ECO:0000256" key="3">
    <source>
        <dbReference type="ARBA" id="ARBA00023163"/>
    </source>
</evidence>
<name>A0A1G4G8L9_9BACT</name>
<dbReference type="GO" id="GO:0000976">
    <property type="term" value="F:transcription cis-regulatory region binding"/>
    <property type="evidence" value="ECO:0007669"/>
    <property type="project" value="TreeGrafter"/>
</dbReference>
<accession>A0A1G4G8L9</accession>
<dbReference type="KEGG" id="pmuc:ING2E5A_2049"/>
<dbReference type="EMBL" id="LT608328">
    <property type="protein sequence ID" value="SCM58865.1"/>
    <property type="molecule type" value="Genomic_DNA"/>
</dbReference>
<proteinExistence type="predicted"/>
<dbReference type="SUPFAM" id="SSF46689">
    <property type="entry name" value="Homeodomain-like"/>
    <property type="match status" value="1"/>
</dbReference>
<dbReference type="GO" id="GO:0003700">
    <property type="term" value="F:DNA-binding transcription factor activity"/>
    <property type="evidence" value="ECO:0007669"/>
    <property type="project" value="TreeGrafter"/>
</dbReference>
<evidence type="ECO:0000256" key="2">
    <source>
        <dbReference type="ARBA" id="ARBA00023125"/>
    </source>
</evidence>
<dbReference type="InterPro" id="IPR009057">
    <property type="entry name" value="Homeodomain-like_sf"/>
</dbReference>
<dbReference type="RefSeq" id="WP_231960369.1">
    <property type="nucleotide sequence ID" value="NZ_LT608328.1"/>
</dbReference>
<dbReference type="STRING" id="1642646.ING2E5A_2049"/>
<dbReference type="Pfam" id="PF00440">
    <property type="entry name" value="TetR_N"/>
    <property type="match status" value="1"/>
</dbReference>
<dbReference type="AlphaFoldDB" id="A0A1G4G8L9"/>
<dbReference type="Gene3D" id="1.10.357.10">
    <property type="entry name" value="Tetracycline Repressor, domain 2"/>
    <property type="match status" value="1"/>
</dbReference>
<feature type="domain" description="HTH tetR-type" evidence="5">
    <location>
        <begin position="18"/>
        <end position="78"/>
    </location>
</feature>